<dbReference type="InterPro" id="IPR052892">
    <property type="entry name" value="NA-targeting_endonuclease"/>
</dbReference>
<dbReference type="CDD" id="cd00085">
    <property type="entry name" value="HNHc"/>
    <property type="match status" value="1"/>
</dbReference>
<dbReference type="EMBL" id="LAZR01052950">
    <property type="protein sequence ID" value="KKK81827.1"/>
    <property type="molecule type" value="Genomic_DNA"/>
</dbReference>
<gene>
    <name evidence="2" type="ORF">LCGC14_2809540</name>
</gene>
<evidence type="ECO:0000259" key="1">
    <source>
        <dbReference type="SMART" id="SM00507"/>
    </source>
</evidence>
<dbReference type="AlphaFoldDB" id="A0A0F8YKA2"/>
<dbReference type="InterPro" id="IPR029471">
    <property type="entry name" value="HNH_5"/>
</dbReference>
<protein>
    <recommendedName>
        <fullName evidence="1">HNH nuclease domain-containing protein</fullName>
    </recommendedName>
</protein>
<dbReference type="PANTHER" id="PTHR33877">
    <property type="entry name" value="SLL1193 PROTEIN"/>
    <property type="match status" value="1"/>
</dbReference>
<dbReference type="Gene3D" id="1.10.30.50">
    <property type="match status" value="1"/>
</dbReference>
<proteinExistence type="predicted"/>
<comment type="caution">
    <text evidence="2">The sequence shown here is derived from an EMBL/GenBank/DDBJ whole genome shotgun (WGS) entry which is preliminary data.</text>
</comment>
<dbReference type="Pfam" id="PF14279">
    <property type="entry name" value="HNH_5"/>
    <property type="match status" value="1"/>
</dbReference>
<reference evidence="2" key="1">
    <citation type="journal article" date="2015" name="Nature">
        <title>Complex archaea that bridge the gap between prokaryotes and eukaryotes.</title>
        <authorList>
            <person name="Spang A."/>
            <person name="Saw J.H."/>
            <person name="Jorgensen S.L."/>
            <person name="Zaremba-Niedzwiedzka K."/>
            <person name="Martijn J."/>
            <person name="Lind A.E."/>
            <person name="van Eijk R."/>
            <person name="Schleper C."/>
            <person name="Guy L."/>
            <person name="Ettema T.J."/>
        </authorList>
    </citation>
    <scope>NUCLEOTIDE SEQUENCE</scope>
</reference>
<dbReference type="InterPro" id="IPR003615">
    <property type="entry name" value="HNH_nuc"/>
</dbReference>
<dbReference type="PANTHER" id="PTHR33877:SF2">
    <property type="entry name" value="OS07G0170200 PROTEIN"/>
    <property type="match status" value="1"/>
</dbReference>
<organism evidence="2">
    <name type="scientific">marine sediment metagenome</name>
    <dbReference type="NCBI Taxonomy" id="412755"/>
    <lineage>
        <taxon>unclassified sequences</taxon>
        <taxon>metagenomes</taxon>
        <taxon>ecological metagenomes</taxon>
    </lineage>
</organism>
<evidence type="ECO:0000313" key="2">
    <source>
        <dbReference type="EMBL" id="KKK81827.1"/>
    </source>
</evidence>
<feature type="domain" description="HNH nuclease" evidence="1">
    <location>
        <begin position="73"/>
        <end position="124"/>
    </location>
</feature>
<accession>A0A0F8YKA2</accession>
<dbReference type="SMART" id="SM00507">
    <property type="entry name" value="HNHc"/>
    <property type="match status" value="1"/>
</dbReference>
<sequence>MGITSAPVLVLNLNYEPLNVCTARRAFVLVDRGKAEILENGRGYLHSPTALYVIPSIIRLIYLIRRPRPQGRLTRRDVFLRDRFTCQYCGKHTKDLTLDHVLPRHRGGGHDWQNVVAACKSCNHRKAGRTPQQAHMHLIRQPFHPPYSFHRTIYPYLEEQAEWRKFVPGWDGDSGFA</sequence>
<name>A0A0F8YKA2_9ZZZZ</name>